<dbReference type="InterPro" id="IPR040026">
    <property type="entry name" value="FliD"/>
</dbReference>
<organism evidence="10 11">
    <name type="scientific">Moellerella wisconsensis ATCC 35017</name>
    <dbReference type="NCBI Taxonomy" id="1354267"/>
    <lineage>
        <taxon>Bacteria</taxon>
        <taxon>Pseudomonadati</taxon>
        <taxon>Pseudomonadota</taxon>
        <taxon>Gammaproteobacteria</taxon>
        <taxon>Enterobacterales</taxon>
        <taxon>Morganellaceae</taxon>
        <taxon>Moellerella</taxon>
    </lineage>
</organism>
<evidence type="ECO:0000313" key="11">
    <source>
        <dbReference type="Proteomes" id="UP000053226"/>
    </source>
</evidence>
<protein>
    <recommendedName>
        <fullName evidence="3 7">Flagellar hook-associated protein 2</fullName>
        <shortName evidence="7">HAP2</shortName>
    </recommendedName>
    <alternativeName>
        <fullName evidence="7">Flagellar cap protein</fullName>
    </alternativeName>
</protein>
<keyword evidence="5 7" id="KW-0975">Bacterial flagellum</keyword>
<dbReference type="GO" id="GO:0071973">
    <property type="term" value="P:bacterial-type flagellum-dependent cell motility"/>
    <property type="evidence" value="ECO:0007669"/>
    <property type="project" value="TreeGrafter"/>
</dbReference>
<keyword evidence="7" id="KW-0964">Secreted</keyword>
<comment type="subcellular location">
    <subcellularLocation>
        <location evidence="7">Secreted</location>
    </subcellularLocation>
    <subcellularLocation>
        <location evidence="7">Bacterial flagellum</location>
    </subcellularLocation>
</comment>
<dbReference type="Pfam" id="PF07195">
    <property type="entry name" value="FliD_C"/>
    <property type="match status" value="1"/>
</dbReference>
<comment type="caution">
    <text evidence="10">The sequence shown here is derived from an EMBL/GenBank/DDBJ whole genome shotgun (WGS) entry which is preliminary data.</text>
</comment>
<keyword evidence="10" id="KW-0969">Cilium</keyword>
<proteinExistence type="inferred from homology"/>
<evidence type="ECO:0000256" key="5">
    <source>
        <dbReference type="ARBA" id="ARBA00023143"/>
    </source>
</evidence>
<feature type="domain" description="Flagellar hook-associated protein 2 N-terminal" evidence="8">
    <location>
        <begin position="63"/>
        <end position="158"/>
    </location>
</feature>
<comment type="function">
    <text evidence="6">Required for the morphogenesis and for the elongation of the flagellar filament by facilitating polymerization of the flagellin monomers at the tip of growing filament. Forms a capping structure, which prevents flagellin subunits (transported through the central channel of the flagellum) from leaking out without polymerization at the distal end.</text>
</comment>
<keyword evidence="10" id="KW-0282">Flagellum</keyword>
<dbReference type="PANTHER" id="PTHR30288">
    <property type="entry name" value="FLAGELLAR CAP/ASSEMBLY PROTEIN FLID"/>
    <property type="match status" value="1"/>
</dbReference>
<dbReference type="AlphaFoldDB" id="A0A0N0I9M6"/>
<evidence type="ECO:0000259" key="8">
    <source>
        <dbReference type="Pfam" id="PF02465"/>
    </source>
</evidence>
<dbReference type="OrthoDB" id="5980200at2"/>
<dbReference type="PANTHER" id="PTHR30288:SF0">
    <property type="entry name" value="FLAGELLAR HOOK-ASSOCIATED PROTEIN 2"/>
    <property type="match status" value="1"/>
</dbReference>
<accession>A0A0N0I9M6</accession>
<evidence type="ECO:0000259" key="9">
    <source>
        <dbReference type="Pfam" id="PF07195"/>
    </source>
</evidence>
<dbReference type="GO" id="GO:0009424">
    <property type="term" value="C:bacterial-type flagellum hook"/>
    <property type="evidence" value="ECO:0007669"/>
    <property type="project" value="UniProtKB-UniRule"/>
</dbReference>
<keyword evidence="10" id="KW-0966">Cell projection</keyword>
<dbReference type="GO" id="GO:0009421">
    <property type="term" value="C:bacterial-type flagellum filament cap"/>
    <property type="evidence" value="ECO:0007669"/>
    <property type="project" value="InterPro"/>
</dbReference>
<dbReference type="RefSeq" id="WP_053908738.1">
    <property type="nucleotide sequence ID" value="NZ_CAWMUS010000022.1"/>
</dbReference>
<dbReference type="InterPro" id="IPR003481">
    <property type="entry name" value="FliD_N"/>
</dbReference>
<evidence type="ECO:0000256" key="3">
    <source>
        <dbReference type="ARBA" id="ARBA00016246"/>
    </source>
</evidence>
<gene>
    <name evidence="10" type="ORF">M992_2316</name>
</gene>
<dbReference type="InterPro" id="IPR010809">
    <property type="entry name" value="FliD_C"/>
</dbReference>
<name>A0A0N0I9M6_9GAMM</name>
<dbReference type="Pfam" id="PF02465">
    <property type="entry name" value="FliD_N"/>
    <property type="match status" value="1"/>
</dbReference>
<evidence type="ECO:0000256" key="7">
    <source>
        <dbReference type="RuleBase" id="RU362066"/>
    </source>
</evidence>
<dbReference type="Proteomes" id="UP000053226">
    <property type="component" value="Unassembled WGS sequence"/>
</dbReference>
<dbReference type="EMBL" id="LGAA01000022">
    <property type="protein sequence ID" value="KPD02313.1"/>
    <property type="molecule type" value="Genomic_DNA"/>
</dbReference>
<feature type="domain" description="Flagellar hook-associated protein 2 C-terminal" evidence="9">
    <location>
        <begin position="282"/>
        <end position="511"/>
    </location>
</feature>
<comment type="subunit">
    <text evidence="2 7">Homopentamer.</text>
</comment>
<keyword evidence="4" id="KW-0175">Coiled coil</keyword>
<evidence type="ECO:0000256" key="2">
    <source>
        <dbReference type="ARBA" id="ARBA00011255"/>
    </source>
</evidence>
<evidence type="ECO:0000256" key="4">
    <source>
        <dbReference type="ARBA" id="ARBA00023054"/>
    </source>
</evidence>
<evidence type="ECO:0000313" key="10">
    <source>
        <dbReference type="EMBL" id="KPD02313.1"/>
    </source>
</evidence>
<keyword evidence="11" id="KW-1185">Reference proteome</keyword>
<sequence>MPTINPAQANTNSALQKTPPTIYDAKTKSQEVQNILHQKEQNVITEAQEKLSSDASASLNNNSDLNIDSFLSHANKNKQLEIDKIQQTINKNTLQLESYHKFDTLMRDFQKSSEALVFSNNRIEMKASVDKDTQDFKITPSAQSPSSDFNLTVKQLAMPHQLKSQALPAINSSLGDTNTKERTVNILFKNGEILELKLTHKQTSPQEIAKAINATKKGLTALAIPSDTNKSYLSISSTDTGSQAAISKITVNHDSQLALYLDYDATASSTTTPTGMQQSQAAQDSKIMIDGVEVTRTSNTLTDVIKNTEISLLQSSNESVGIIIEQDNQSFVKNVTQWITGYNELRQFHDQATHNDIDADKRGPLSYNNPASNLMTAITHIMRSQFGEGKISHLTDLKIRTNNDNIFDIKEEDAASFQKIVTENMEDFKQLFIGNDQHHGLAGEIKSFIDHELQQRGQNKNSALEQVQFRLQKDNLSLKNKITKVEETTVQKIEQLKTQFAQMQAAVNRFKDAESSLKLMTRQRND</sequence>
<reference evidence="10 11" key="1">
    <citation type="submission" date="2015-07" db="EMBL/GenBank/DDBJ databases">
        <title>ATOL: Assembling a taxonomically balanced genome-scale reconstruction of the evolutionary history of the Enterobacteriaceae.</title>
        <authorList>
            <person name="Plunkett G.III."/>
            <person name="Neeno-Eckwall E.C."/>
            <person name="Glasner J.D."/>
            <person name="Perna N.T."/>
        </authorList>
    </citation>
    <scope>NUCLEOTIDE SEQUENCE [LARGE SCALE GENOMIC DNA]</scope>
    <source>
        <strain evidence="10 11">ATCC 35017</strain>
    </source>
</reference>
<dbReference type="GO" id="GO:0005576">
    <property type="term" value="C:extracellular region"/>
    <property type="evidence" value="ECO:0007669"/>
    <property type="project" value="UniProtKB-SubCell"/>
</dbReference>
<evidence type="ECO:0000256" key="1">
    <source>
        <dbReference type="ARBA" id="ARBA00009764"/>
    </source>
</evidence>
<comment type="similarity">
    <text evidence="1 7">Belongs to the FliD family.</text>
</comment>
<dbReference type="GO" id="GO:0007155">
    <property type="term" value="P:cell adhesion"/>
    <property type="evidence" value="ECO:0007669"/>
    <property type="project" value="InterPro"/>
</dbReference>
<comment type="function">
    <text evidence="7">Required for morphogenesis and for the elongation of the flagellar filament by facilitating polymerization of the flagellin monomers at the tip of growing filament. Forms a capping structure, which prevents flagellin subunits (transported through the central channel of the flagellum) from leaking out without polymerization at the distal end.</text>
</comment>
<evidence type="ECO:0000256" key="6">
    <source>
        <dbReference type="ARBA" id="ARBA00025175"/>
    </source>
</evidence>